<dbReference type="InterPro" id="IPR036397">
    <property type="entry name" value="RNaseH_sf"/>
</dbReference>
<dbReference type="Pfam" id="PF00078">
    <property type="entry name" value="RVT_1"/>
    <property type="match status" value="1"/>
</dbReference>
<dbReference type="InterPro" id="IPR012337">
    <property type="entry name" value="RNaseH-like_sf"/>
</dbReference>
<dbReference type="Gene3D" id="3.60.10.10">
    <property type="entry name" value="Endonuclease/exonuclease/phosphatase"/>
    <property type="match status" value="1"/>
</dbReference>
<organism evidence="2 3">
    <name type="scientific">Tricholomella constricta</name>
    <dbReference type="NCBI Taxonomy" id="117010"/>
    <lineage>
        <taxon>Eukaryota</taxon>
        <taxon>Fungi</taxon>
        <taxon>Dikarya</taxon>
        <taxon>Basidiomycota</taxon>
        <taxon>Agaricomycotina</taxon>
        <taxon>Agaricomycetes</taxon>
        <taxon>Agaricomycetidae</taxon>
        <taxon>Agaricales</taxon>
        <taxon>Tricholomatineae</taxon>
        <taxon>Lyophyllaceae</taxon>
        <taxon>Tricholomella</taxon>
    </lineage>
</organism>
<name>A0A8H5GYC4_9AGAR</name>
<comment type="caution">
    <text evidence="2">The sequence shown here is derived from an EMBL/GenBank/DDBJ whole genome shotgun (WGS) entry which is preliminary data.</text>
</comment>
<evidence type="ECO:0000313" key="3">
    <source>
        <dbReference type="Proteomes" id="UP000565441"/>
    </source>
</evidence>
<keyword evidence="3" id="KW-1185">Reference proteome</keyword>
<dbReference type="InterPro" id="IPR000477">
    <property type="entry name" value="RT_dom"/>
</dbReference>
<feature type="domain" description="Reverse transcriptase" evidence="1">
    <location>
        <begin position="782"/>
        <end position="1055"/>
    </location>
</feature>
<protein>
    <recommendedName>
        <fullName evidence="1">Reverse transcriptase domain-containing protein</fullName>
    </recommendedName>
</protein>
<dbReference type="Pfam" id="PF03372">
    <property type="entry name" value="Exo_endo_phos"/>
    <property type="match status" value="1"/>
</dbReference>
<dbReference type="InterPro" id="IPR036691">
    <property type="entry name" value="Endo/exonu/phosph_ase_sf"/>
</dbReference>
<sequence length="1404" mass="156208">MWSVSEHEDPWQIAARILTNLPGFHSGNIYSSFRVDNRPDAISVRFQSRQLAERFVHVLTSASPLGFGLLRASLVDAPASPATVSSADLAFITGKGGGMRGIRIGAWNLHGNLALKLIQNDVSTLVRNCDIYLFVETWLRPGQHDVLTVPDGFHIYSSPRPAYSDLRPQRGGVAALVHSSIPVELRESLCAPDIIGLELPFCLMLGVYIPPPGSNWQAWSDTDPEDKLFAYIEMAHQLTSKPLLILGDINARTGSRQVDLPASPRRSSSDVVSNARGNRLLDVCRNYSLVILNGTTYEHHSPGAYTSLQPGGSSVVDYALLSRQLLPNLPGVALTISQSDWSDHAQLLLHITYAAPLSPSPCLSNPLPARHALLRLGQPADSHHEVDDLHCALQRALDSVKTVEDATALMYGSASVDGPPVLAYVATTCRPLPDAPPAAAFGIYYGPKNRQNVGFRITGSQTDARASVAAILCILHHSSPTTTLCIYTSSQNTIRTIVYGASRCKAQGWECPNGDLYSLVVDFLVARAAPVTFRWVPSSSTVQHLREARILALAHCNRSPTEIPFLPPLPPSLQPSGVEHVALSLIPHVPKVSTSLPLVSPLPPLEHLSFDVLHIDFDDNSHRGRKKERDAKMLNLRHLKACQTPRQFWNLIREWTDPKPRPPQVITSTCQAHIITYTARQVTAQQLYHIFRGRLNPSQTPSTTFDPDAYATARVFNDIIPSITADRTVHAFFSRPFSASELQRAKRKLAKHPPRSACGADGVSYTTIGLIPNETLLPLLQTCIDTRRTPGPWLYTVLVGILKRRGRPQNPKDYRLIGLESCMLKLLTLLIDERLREWAESANVLPDSQNGFRPKYRTNNNSFILQCAIERARASGKDLYIAFVDLENAFPSTDLSILWTKLYSAGVSGPLFDWLRSVYADMTYIVRHGGDLSDTFTSLLGLLTGDTASPGLWNIFFSDLSIPDHADDVLLNHCPVSHIEQADDVAVFTTSPHGLQCKMDAFQRWCSLNRMIISTVKTKWSVARHGPTNSDGIRITVAGIPIEFVTYYTYVGITFDFANSSMFQKHSKTKTSAAQGISGATFTIDSFVGIIPPPEGRKLYMARIDPHLIHGCDVILDTNRAALNELENVQRTFIRRMLHLSARSLLHPLYTETGLMPLKYRRIILAVGFLNSIYSLAPHCLAYAALMDSINLAQTHPHDRTSSWVKDLIKVCAQLPDPVHVNADTLTTTAPLLSHLIESSARTSLQALWDNSTKLVFRARGHDITRRRMQPYLKIPDPKHRHALTRLLLSDHPLAVEQLRRRRFARGRIERHNRLCRFCRLAIEDEVHALFGCRSNDRLLSARDQFLDTLFHHNPRLRVLFLSAPATQFVDFLVNHTDTLKPFAAYVHKIFGIYDEVPMCIPTT</sequence>
<gene>
    <name evidence="2" type="ORF">D9615_009441</name>
</gene>
<evidence type="ECO:0000259" key="1">
    <source>
        <dbReference type="PROSITE" id="PS50878"/>
    </source>
</evidence>
<dbReference type="SUPFAM" id="SSF53098">
    <property type="entry name" value="Ribonuclease H-like"/>
    <property type="match status" value="1"/>
</dbReference>
<dbReference type="OrthoDB" id="3051112at2759"/>
<dbReference type="Proteomes" id="UP000565441">
    <property type="component" value="Unassembled WGS sequence"/>
</dbReference>
<dbReference type="SUPFAM" id="SSF56219">
    <property type="entry name" value="DNase I-like"/>
    <property type="match status" value="1"/>
</dbReference>
<dbReference type="PROSITE" id="PS50878">
    <property type="entry name" value="RT_POL"/>
    <property type="match status" value="1"/>
</dbReference>
<dbReference type="EMBL" id="JAACJP010000039">
    <property type="protein sequence ID" value="KAF5373489.1"/>
    <property type="molecule type" value="Genomic_DNA"/>
</dbReference>
<dbReference type="Gene3D" id="3.30.420.10">
    <property type="entry name" value="Ribonuclease H-like superfamily/Ribonuclease H"/>
    <property type="match status" value="1"/>
</dbReference>
<dbReference type="PANTHER" id="PTHR47027:SF30">
    <property type="entry name" value="THAP-TYPE DOMAIN-CONTAINING PROTEIN"/>
    <property type="match status" value="1"/>
</dbReference>
<dbReference type="PANTHER" id="PTHR47027">
    <property type="entry name" value="REVERSE TRANSCRIPTASE DOMAIN-CONTAINING PROTEIN"/>
    <property type="match status" value="1"/>
</dbReference>
<dbReference type="InterPro" id="IPR005135">
    <property type="entry name" value="Endo/exonuclease/phosphatase"/>
</dbReference>
<dbReference type="GO" id="GO:0003676">
    <property type="term" value="F:nucleic acid binding"/>
    <property type="evidence" value="ECO:0007669"/>
    <property type="project" value="InterPro"/>
</dbReference>
<dbReference type="CDD" id="cd01650">
    <property type="entry name" value="RT_nLTR_like"/>
    <property type="match status" value="1"/>
</dbReference>
<proteinExistence type="predicted"/>
<dbReference type="GO" id="GO:0003824">
    <property type="term" value="F:catalytic activity"/>
    <property type="evidence" value="ECO:0007669"/>
    <property type="project" value="InterPro"/>
</dbReference>
<evidence type="ECO:0000313" key="2">
    <source>
        <dbReference type="EMBL" id="KAF5373489.1"/>
    </source>
</evidence>
<accession>A0A8H5GYC4</accession>
<reference evidence="2 3" key="1">
    <citation type="journal article" date="2020" name="ISME J.">
        <title>Uncovering the hidden diversity of litter-decomposition mechanisms in mushroom-forming fungi.</title>
        <authorList>
            <person name="Floudas D."/>
            <person name="Bentzer J."/>
            <person name="Ahren D."/>
            <person name="Johansson T."/>
            <person name="Persson P."/>
            <person name="Tunlid A."/>
        </authorList>
    </citation>
    <scope>NUCLEOTIDE SEQUENCE [LARGE SCALE GENOMIC DNA]</scope>
    <source>
        <strain evidence="2 3">CBS 661.87</strain>
    </source>
</reference>